<name>A0AAV7NYD8_PLEWA</name>
<evidence type="ECO:0000313" key="3">
    <source>
        <dbReference type="Proteomes" id="UP001066276"/>
    </source>
</evidence>
<evidence type="ECO:0000256" key="1">
    <source>
        <dbReference type="SAM" id="Phobius"/>
    </source>
</evidence>
<gene>
    <name evidence="2" type="ORF">NDU88_009184</name>
</gene>
<dbReference type="EMBL" id="JANPWB010000012">
    <property type="protein sequence ID" value="KAJ1121056.1"/>
    <property type="molecule type" value="Genomic_DNA"/>
</dbReference>
<feature type="transmembrane region" description="Helical" evidence="1">
    <location>
        <begin position="32"/>
        <end position="52"/>
    </location>
</feature>
<dbReference type="Proteomes" id="UP001066276">
    <property type="component" value="Chromosome 8"/>
</dbReference>
<accession>A0AAV7NYD8</accession>
<organism evidence="2 3">
    <name type="scientific">Pleurodeles waltl</name>
    <name type="common">Iberian ribbed newt</name>
    <dbReference type="NCBI Taxonomy" id="8319"/>
    <lineage>
        <taxon>Eukaryota</taxon>
        <taxon>Metazoa</taxon>
        <taxon>Chordata</taxon>
        <taxon>Craniata</taxon>
        <taxon>Vertebrata</taxon>
        <taxon>Euteleostomi</taxon>
        <taxon>Amphibia</taxon>
        <taxon>Batrachia</taxon>
        <taxon>Caudata</taxon>
        <taxon>Salamandroidea</taxon>
        <taxon>Salamandridae</taxon>
        <taxon>Pleurodelinae</taxon>
        <taxon>Pleurodeles</taxon>
    </lineage>
</organism>
<dbReference type="AlphaFoldDB" id="A0AAV7NYD8"/>
<protein>
    <submittedName>
        <fullName evidence="2">Uncharacterized protein</fullName>
    </submittedName>
</protein>
<keyword evidence="1" id="KW-1133">Transmembrane helix</keyword>
<sequence length="83" mass="9169">MNPRHAPLPHLPHLPRLSVSALPFQDGRGLRAAAALSVVLLLLLRLSVIWPLRLAVPSYRREESLATARPVLRCLSPSETMDS</sequence>
<proteinExistence type="predicted"/>
<evidence type="ECO:0000313" key="2">
    <source>
        <dbReference type="EMBL" id="KAJ1121056.1"/>
    </source>
</evidence>
<keyword evidence="3" id="KW-1185">Reference proteome</keyword>
<comment type="caution">
    <text evidence="2">The sequence shown here is derived from an EMBL/GenBank/DDBJ whole genome shotgun (WGS) entry which is preliminary data.</text>
</comment>
<reference evidence="2" key="1">
    <citation type="journal article" date="2022" name="bioRxiv">
        <title>Sequencing and chromosome-scale assembly of the giantPleurodeles waltlgenome.</title>
        <authorList>
            <person name="Brown T."/>
            <person name="Elewa A."/>
            <person name="Iarovenko S."/>
            <person name="Subramanian E."/>
            <person name="Araus A.J."/>
            <person name="Petzold A."/>
            <person name="Susuki M."/>
            <person name="Suzuki K.-i.T."/>
            <person name="Hayashi T."/>
            <person name="Toyoda A."/>
            <person name="Oliveira C."/>
            <person name="Osipova E."/>
            <person name="Leigh N.D."/>
            <person name="Simon A."/>
            <person name="Yun M.H."/>
        </authorList>
    </citation>
    <scope>NUCLEOTIDE SEQUENCE</scope>
    <source>
        <strain evidence="2">20211129_DDA</strain>
        <tissue evidence="2">Liver</tissue>
    </source>
</reference>
<keyword evidence="1" id="KW-0812">Transmembrane</keyword>
<keyword evidence="1" id="KW-0472">Membrane</keyword>